<reference evidence="2 3" key="2">
    <citation type="submission" date="2017-11" db="EMBL/GenBank/DDBJ databases">
        <authorList>
            <person name="Han C.G."/>
        </authorList>
    </citation>
    <scope>NUCLEOTIDE SEQUENCE [LARGE SCALE GENOMIC DNA]</scope>
    <source>
        <strain evidence="3">ATCC 43555</strain>
        <strain evidence="2">ATCC43555</strain>
    </source>
</reference>
<protein>
    <submittedName>
        <fullName evidence="2">Uncharacterized protein</fullName>
    </submittedName>
</protein>
<dbReference type="EMBL" id="AQGW01000025">
    <property type="protein sequence ID" value="MBE0384111.1"/>
    <property type="molecule type" value="Genomic_DNA"/>
</dbReference>
<reference evidence="1 4" key="1">
    <citation type="submission" date="2015-06" db="EMBL/GenBank/DDBJ databases">
        <title>Genome sequence of Pseudoalteromonas carrageenovora.</title>
        <authorList>
            <person name="Xie B.-B."/>
            <person name="Rong J.-C."/>
            <person name="Qin Q.-L."/>
            <person name="Zhang Y.-Z."/>
        </authorList>
    </citation>
    <scope>NUCLEOTIDE SEQUENCE [LARGE SCALE GENOMIC DNA]</scope>
    <source>
        <strain evidence="1 4">IAM 12662</strain>
    </source>
</reference>
<dbReference type="OrthoDB" id="6296549at2"/>
<dbReference type="Proteomes" id="UP000238288">
    <property type="component" value="Chromosome PCAR9b"/>
</dbReference>
<dbReference type="GeneID" id="93665220"/>
<accession>A0A2K4XDV1</accession>
<dbReference type="Proteomes" id="UP000615003">
    <property type="component" value="Unassembled WGS sequence"/>
</dbReference>
<keyword evidence="4" id="KW-1185">Reference proteome</keyword>
<evidence type="ECO:0000313" key="1">
    <source>
        <dbReference type="EMBL" id="MBE0384111.1"/>
    </source>
</evidence>
<dbReference type="AlphaFoldDB" id="A0A2K4XDV1"/>
<dbReference type="EMBL" id="LT965929">
    <property type="protein sequence ID" value="SOU42513.1"/>
    <property type="molecule type" value="Genomic_DNA"/>
</dbReference>
<proteinExistence type="predicted"/>
<evidence type="ECO:0000313" key="2">
    <source>
        <dbReference type="EMBL" id="SOU42513.1"/>
    </source>
</evidence>
<organism evidence="2 3">
    <name type="scientific">Pseudoalteromonas carrageenovora IAM 12662</name>
    <dbReference type="NCBI Taxonomy" id="1314868"/>
    <lineage>
        <taxon>Bacteria</taxon>
        <taxon>Pseudomonadati</taxon>
        <taxon>Pseudomonadota</taxon>
        <taxon>Gammaproteobacteria</taxon>
        <taxon>Alteromonadales</taxon>
        <taxon>Pseudoalteromonadaceae</taxon>
        <taxon>Pseudoalteromonas</taxon>
    </lineage>
</organism>
<gene>
    <name evidence="2" type="ORF">PCAR9_B0025</name>
    <name evidence="1" type="ORF">PCARR_b0028</name>
</gene>
<evidence type="ECO:0000313" key="4">
    <source>
        <dbReference type="Proteomes" id="UP000615003"/>
    </source>
</evidence>
<evidence type="ECO:0000313" key="3">
    <source>
        <dbReference type="Proteomes" id="UP000238288"/>
    </source>
</evidence>
<dbReference type="RefSeq" id="WP_104643706.1">
    <property type="nucleotide sequence ID" value="NZ_AQGW01000025.1"/>
</dbReference>
<sequence>MAKPITLAHFLFCPNEPAAAAHPSLDLVRKLAIHCKAHYPHAPTQFISRHLYLQLCWQTMYAYCYWYTCKHNAHSPMQLQLKINGAYSRGFNLTGAPILSKTEQNNVLIEFINCVGKWINSDYALSKKEQGRLLLDTLNSAFERAHSLNLASAEHITHCHQQLHNLISNHFNLNTPFKLTAERLTCCRYYLAGYNKCQTCPKKDIKTNEHTT</sequence>
<name>A0A2K4XDV1_PSEVC</name>